<evidence type="ECO:0000313" key="3">
    <source>
        <dbReference type="EMBL" id="KRL67523.1"/>
    </source>
</evidence>
<dbReference type="RefSeq" id="WP_010625384.1">
    <property type="nucleotide sequence ID" value="NZ_AZFA01000005.1"/>
</dbReference>
<evidence type="ECO:0000256" key="1">
    <source>
        <dbReference type="SAM" id="SignalP"/>
    </source>
</evidence>
<accession>A0A0R1SMW6</accession>
<sequence length="377" mass="40157">MKNTRSYIFKSLIFSGIVLGTVGLNSTIVNAATNAGVDAATKTTDTAKVVNHIVFTCDDVEIGTSATTVTGDKVGQVVDITKLIPSGYQAVDGNNNLTLTENGTSQQVKLTKASDVTANVHYIYNSGVIGTETLSGLAGSTVGVKNVPEGYYLANKNQANVILGSGTSDVYLNVNKDISNTISFVTDDEAKTEVGKATVYGEKAGDSVTVNSSQLPNGYNFKDSKSATFELQPDGSRQLVTVVPAANKETLKGTVGTFDKVTPLYNEDGTEVSGRALGATSDWATDTKMTLDGETYYRVSTSEWVKASDVYVYTPNEDTITTKSGAISHLYDANGKQLETRSVAADSAWYTDRTTTINGQKYYRVSTSEWLSAADLK</sequence>
<evidence type="ECO:0000313" key="4">
    <source>
        <dbReference type="Proteomes" id="UP000051647"/>
    </source>
</evidence>
<comment type="caution">
    <text evidence="3">The sequence shown here is derived from an EMBL/GenBank/DDBJ whole genome shotgun (WGS) entry which is preliminary data.</text>
</comment>
<name>A0A0R1SMW6_9LACO</name>
<feature type="signal peptide" evidence="1">
    <location>
        <begin position="1"/>
        <end position="31"/>
    </location>
</feature>
<dbReference type="STRING" id="1423815.FC27_GL001839"/>
<dbReference type="Proteomes" id="UP000051647">
    <property type="component" value="Unassembled WGS sequence"/>
</dbReference>
<dbReference type="EMBL" id="AZFA01000005">
    <property type="protein sequence ID" value="KRL67523.1"/>
    <property type="molecule type" value="Genomic_DNA"/>
</dbReference>
<reference evidence="3 4" key="1">
    <citation type="journal article" date="2015" name="Genome Announc.">
        <title>Expanding the biotechnology potential of lactobacilli through comparative genomics of 213 strains and associated genera.</title>
        <authorList>
            <person name="Sun Z."/>
            <person name="Harris H.M."/>
            <person name="McCann A."/>
            <person name="Guo C."/>
            <person name="Argimon S."/>
            <person name="Zhang W."/>
            <person name="Yang X."/>
            <person name="Jeffery I.B."/>
            <person name="Cooney J.C."/>
            <person name="Kagawa T.F."/>
            <person name="Liu W."/>
            <person name="Song Y."/>
            <person name="Salvetti E."/>
            <person name="Wrobel A."/>
            <person name="Rasinkangas P."/>
            <person name="Parkhill J."/>
            <person name="Rea M.C."/>
            <person name="O'Sullivan O."/>
            <person name="Ritari J."/>
            <person name="Douillard F.P."/>
            <person name="Paul Ross R."/>
            <person name="Yang R."/>
            <person name="Briner A.E."/>
            <person name="Felis G.E."/>
            <person name="de Vos W.M."/>
            <person name="Barrangou R."/>
            <person name="Klaenhammer T.R."/>
            <person name="Caufield P.W."/>
            <person name="Cui Y."/>
            <person name="Zhang H."/>
            <person name="O'Toole P.W."/>
        </authorList>
    </citation>
    <scope>NUCLEOTIDE SEQUENCE [LARGE SCALE GENOMIC DNA]</scope>
    <source>
        <strain evidence="3 4">DSM 14857</strain>
    </source>
</reference>
<feature type="domain" description="S-layer protein C-terminal" evidence="2">
    <location>
        <begin position="251"/>
        <end position="308"/>
    </location>
</feature>
<dbReference type="OrthoDB" id="2269930at2"/>
<dbReference type="eggNOG" id="ENOG5030A3C">
    <property type="taxonomic scope" value="Bacteria"/>
</dbReference>
<keyword evidence="1" id="KW-0732">Signal</keyword>
<gene>
    <name evidence="3" type="ORF">FC27_GL001839</name>
</gene>
<proteinExistence type="predicted"/>
<dbReference type="InterPro" id="IPR024968">
    <property type="entry name" value="SlpA_C_lactobacillus"/>
</dbReference>
<dbReference type="PATRIC" id="fig|1423815.3.peg.1882"/>
<organism evidence="3 4">
    <name type="scientific">Companilactobacillus versmoldensis DSM 14857 = KCTC 3814</name>
    <dbReference type="NCBI Taxonomy" id="1423815"/>
    <lineage>
        <taxon>Bacteria</taxon>
        <taxon>Bacillati</taxon>
        <taxon>Bacillota</taxon>
        <taxon>Bacilli</taxon>
        <taxon>Lactobacillales</taxon>
        <taxon>Lactobacillaceae</taxon>
        <taxon>Companilactobacillus</taxon>
    </lineage>
</organism>
<dbReference type="AlphaFoldDB" id="A0A0R1SMW6"/>
<feature type="chain" id="PRO_5006410694" description="S-layer protein C-terminal domain-containing protein" evidence="1">
    <location>
        <begin position="32"/>
        <end position="377"/>
    </location>
</feature>
<keyword evidence="4" id="KW-1185">Reference proteome</keyword>
<evidence type="ECO:0000259" key="2">
    <source>
        <dbReference type="Pfam" id="PF03217"/>
    </source>
</evidence>
<protein>
    <recommendedName>
        <fullName evidence="2">S-layer protein C-terminal domain-containing protein</fullName>
    </recommendedName>
</protein>
<dbReference type="Pfam" id="PF03217">
    <property type="entry name" value="SlpA"/>
    <property type="match status" value="2"/>
</dbReference>
<feature type="domain" description="S-layer protein C-terminal" evidence="2">
    <location>
        <begin position="328"/>
        <end position="369"/>
    </location>
</feature>